<sequence>MKVKAVLKSLLLAYFLTGAFLLFLAFLLFRFDLGEGPVAAGITAVYVLSCLAGGFAAGRMVRRNKYLWGLLVGLCYFLLLTAVSFGVGKSWDFSAQHLITTFLLCLGGGALGGMLS</sequence>
<accession>A0A9D2DQW4</accession>
<dbReference type="NCBIfam" id="TIGR04086">
    <property type="entry name" value="TIGR04086_membr"/>
    <property type="match status" value="1"/>
</dbReference>
<keyword evidence="1" id="KW-0812">Transmembrane</keyword>
<name>A0A9D2DQW4_9FIRM</name>
<feature type="transmembrane region" description="Helical" evidence="1">
    <location>
        <begin position="12"/>
        <end position="31"/>
    </location>
</feature>
<gene>
    <name evidence="2" type="ORF">IAA21_01945</name>
</gene>
<organism evidence="2 3">
    <name type="scientific">Candidatus Blautia faecigallinarum</name>
    <dbReference type="NCBI Taxonomy" id="2838488"/>
    <lineage>
        <taxon>Bacteria</taxon>
        <taxon>Bacillati</taxon>
        <taxon>Bacillota</taxon>
        <taxon>Clostridia</taxon>
        <taxon>Lachnospirales</taxon>
        <taxon>Lachnospiraceae</taxon>
        <taxon>Blautia</taxon>
    </lineage>
</organism>
<dbReference type="InterPro" id="IPR023804">
    <property type="entry name" value="DUF3792_TM"/>
</dbReference>
<feature type="transmembrane region" description="Helical" evidence="1">
    <location>
        <begin position="66"/>
        <end position="87"/>
    </location>
</feature>
<feature type="transmembrane region" description="Helical" evidence="1">
    <location>
        <begin position="93"/>
        <end position="115"/>
    </location>
</feature>
<reference evidence="2" key="1">
    <citation type="journal article" date="2021" name="PeerJ">
        <title>Extensive microbial diversity within the chicken gut microbiome revealed by metagenomics and culture.</title>
        <authorList>
            <person name="Gilroy R."/>
            <person name="Ravi A."/>
            <person name="Getino M."/>
            <person name="Pursley I."/>
            <person name="Horton D.L."/>
            <person name="Alikhan N.F."/>
            <person name="Baker D."/>
            <person name="Gharbi K."/>
            <person name="Hall N."/>
            <person name="Watson M."/>
            <person name="Adriaenssens E.M."/>
            <person name="Foster-Nyarko E."/>
            <person name="Jarju S."/>
            <person name="Secka A."/>
            <person name="Antonio M."/>
            <person name="Oren A."/>
            <person name="Chaudhuri R.R."/>
            <person name="La Ragione R."/>
            <person name="Hildebrand F."/>
            <person name="Pallen M.J."/>
        </authorList>
    </citation>
    <scope>NUCLEOTIDE SEQUENCE</scope>
    <source>
        <strain evidence="2">14324</strain>
    </source>
</reference>
<keyword evidence="1" id="KW-1133">Transmembrane helix</keyword>
<dbReference type="Pfam" id="PF12670">
    <property type="entry name" value="DUF3792"/>
    <property type="match status" value="1"/>
</dbReference>
<evidence type="ECO:0000313" key="3">
    <source>
        <dbReference type="Proteomes" id="UP000824041"/>
    </source>
</evidence>
<comment type="caution">
    <text evidence="2">The sequence shown here is derived from an EMBL/GenBank/DDBJ whole genome shotgun (WGS) entry which is preliminary data.</text>
</comment>
<protein>
    <submittedName>
        <fullName evidence="2">TIGR04086 family membrane protein</fullName>
    </submittedName>
</protein>
<evidence type="ECO:0000256" key="1">
    <source>
        <dbReference type="SAM" id="Phobius"/>
    </source>
</evidence>
<dbReference type="AlphaFoldDB" id="A0A9D2DQW4"/>
<dbReference type="EMBL" id="DXBU01000023">
    <property type="protein sequence ID" value="HIZ21547.1"/>
    <property type="molecule type" value="Genomic_DNA"/>
</dbReference>
<reference evidence="2" key="2">
    <citation type="submission" date="2021-04" db="EMBL/GenBank/DDBJ databases">
        <authorList>
            <person name="Gilroy R."/>
        </authorList>
    </citation>
    <scope>NUCLEOTIDE SEQUENCE</scope>
    <source>
        <strain evidence="2">14324</strain>
    </source>
</reference>
<evidence type="ECO:0000313" key="2">
    <source>
        <dbReference type="EMBL" id="HIZ21547.1"/>
    </source>
</evidence>
<feature type="transmembrane region" description="Helical" evidence="1">
    <location>
        <begin position="37"/>
        <end position="57"/>
    </location>
</feature>
<keyword evidence="1" id="KW-0472">Membrane</keyword>
<dbReference type="Proteomes" id="UP000824041">
    <property type="component" value="Unassembled WGS sequence"/>
</dbReference>
<proteinExistence type="predicted"/>